<protein>
    <submittedName>
        <fullName evidence="2">Uncharacterized protein</fullName>
    </submittedName>
</protein>
<proteinExistence type="predicted"/>
<dbReference type="RefSeq" id="XP_060314061.1">
    <property type="nucleotide sequence ID" value="XM_060456169.1"/>
</dbReference>
<reference evidence="2 3" key="1">
    <citation type="submission" date="2016-10" db="EMBL/GenBank/DDBJ databases">
        <title>The genome sequence of Colletotrichum fioriniae PJ7.</title>
        <authorList>
            <person name="Baroncelli R."/>
        </authorList>
    </citation>
    <scope>NUCLEOTIDE SEQUENCE [LARGE SCALE GENOMIC DNA]</scope>
    <source>
        <strain evidence="2 3">IMI 309622</strain>
    </source>
</reference>
<evidence type="ECO:0000313" key="2">
    <source>
        <dbReference type="EMBL" id="KAK1527745.1"/>
    </source>
</evidence>
<comment type="caution">
    <text evidence="2">The sequence shown here is derived from an EMBL/GenBank/DDBJ whole genome shotgun (WGS) entry which is preliminary data.</text>
</comment>
<feature type="region of interest" description="Disordered" evidence="1">
    <location>
        <begin position="72"/>
        <end position="202"/>
    </location>
</feature>
<gene>
    <name evidence="2" type="ORF">CCOS01_08007</name>
</gene>
<sequence length="202" mass="21793">MATSFWLLSNTYRPSQEWFPAFPFRLLPERLAGGKGGHSGPINGAAARRRGRARVRCRCDGIYFDRLQEVVEGGGGGMGQPQRCRVPSRSRPCHAPSLGAAPASPEQTPSSSSTCHGAAAATPENQAKRRADDEDAFRVDVAVPSPDLMKKKKKKKKKKGGDTGRGTNGMLHLDLRLGGTGVVSKMGSHGVARRREMEARSR</sequence>
<dbReference type="GeneID" id="85339716"/>
<organism evidence="2 3">
    <name type="scientific">Colletotrichum costaricense</name>
    <dbReference type="NCBI Taxonomy" id="1209916"/>
    <lineage>
        <taxon>Eukaryota</taxon>
        <taxon>Fungi</taxon>
        <taxon>Dikarya</taxon>
        <taxon>Ascomycota</taxon>
        <taxon>Pezizomycotina</taxon>
        <taxon>Sordariomycetes</taxon>
        <taxon>Hypocreomycetidae</taxon>
        <taxon>Glomerellales</taxon>
        <taxon>Glomerellaceae</taxon>
        <taxon>Colletotrichum</taxon>
        <taxon>Colletotrichum acutatum species complex</taxon>
    </lineage>
</organism>
<feature type="compositionally biased region" description="Polar residues" evidence="1">
    <location>
        <begin position="105"/>
        <end position="115"/>
    </location>
</feature>
<evidence type="ECO:0000256" key="1">
    <source>
        <dbReference type="SAM" id="MobiDB-lite"/>
    </source>
</evidence>
<feature type="compositionally biased region" description="Basic and acidic residues" evidence="1">
    <location>
        <begin position="193"/>
        <end position="202"/>
    </location>
</feature>
<dbReference type="Proteomes" id="UP001240678">
    <property type="component" value="Unassembled WGS sequence"/>
</dbReference>
<keyword evidence="3" id="KW-1185">Reference proteome</keyword>
<dbReference type="AlphaFoldDB" id="A0AAJ0E1K0"/>
<dbReference type="EMBL" id="MOOE01000007">
    <property type="protein sequence ID" value="KAK1527745.1"/>
    <property type="molecule type" value="Genomic_DNA"/>
</dbReference>
<feature type="compositionally biased region" description="Basic residues" evidence="1">
    <location>
        <begin position="150"/>
        <end position="159"/>
    </location>
</feature>
<feature type="compositionally biased region" description="Basic and acidic residues" evidence="1">
    <location>
        <begin position="126"/>
        <end position="138"/>
    </location>
</feature>
<evidence type="ECO:0000313" key="3">
    <source>
        <dbReference type="Proteomes" id="UP001240678"/>
    </source>
</evidence>
<accession>A0AAJ0E1K0</accession>
<name>A0AAJ0E1K0_9PEZI</name>